<dbReference type="AlphaFoldDB" id="A0A9D4IIG0"/>
<evidence type="ECO:0000313" key="2">
    <source>
        <dbReference type="EMBL" id="KAH3775445.1"/>
    </source>
</evidence>
<protein>
    <submittedName>
        <fullName evidence="2">Uncharacterized protein</fullName>
    </submittedName>
</protein>
<keyword evidence="3" id="KW-1185">Reference proteome</keyword>
<evidence type="ECO:0000256" key="1">
    <source>
        <dbReference type="SAM" id="MobiDB-lite"/>
    </source>
</evidence>
<comment type="caution">
    <text evidence="2">The sequence shown here is derived from an EMBL/GenBank/DDBJ whole genome shotgun (WGS) entry which is preliminary data.</text>
</comment>
<feature type="compositionally biased region" description="Basic and acidic residues" evidence="1">
    <location>
        <begin position="53"/>
        <end position="85"/>
    </location>
</feature>
<dbReference type="EMBL" id="JAIWYP010000009">
    <property type="protein sequence ID" value="KAH3775445.1"/>
    <property type="molecule type" value="Genomic_DNA"/>
</dbReference>
<accession>A0A9D4IIG0</accession>
<name>A0A9D4IIG0_DREPO</name>
<reference evidence="2" key="1">
    <citation type="journal article" date="2019" name="bioRxiv">
        <title>The Genome of the Zebra Mussel, Dreissena polymorpha: A Resource for Invasive Species Research.</title>
        <authorList>
            <person name="McCartney M.A."/>
            <person name="Auch B."/>
            <person name="Kono T."/>
            <person name="Mallez S."/>
            <person name="Zhang Y."/>
            <person name="Obille A."/>
            <person name="Becker A."/>
            <person name="Abrahante J.E."/>
            <person name="Garbe J."/>
            <person name="Badalamenti J.P."/>
            <person name="Herman A."/>
            <person name="Mangelson H."/>
            <person name="Liachko I."/>
            <person name="Sullivan S."/>
            <person name="Sone E.D."/>
            <person name="Koren S."/>
            <person name="Silverstein K.A.T."/>
            <person name="Beckman K.B."/>
            <person name="Gohl D.M."/>
        </authorList>
    </citation>
    <scope>NUCLEOTIDE SEQUENCE</scope>
    <source>
        <strain evidence="2">Duluth1</strain>
        <tissue evidence="2">Whole animal</tissue>
    </source>
</reference>
<organism evidence="2 3">
    <name type="scientific">Dreissena polymorpha</name>
    <name type="common">Zebra mussel</name>
    <name type="synonym">Mytilus polymorpha</name>
    <dbReference type="NCBI Taxonomy" id="45954"/>
    <lineage>
        <taxon>Eukaryota</taxon>
        <taxon>Metazoa</taxon>
        <taxon>Spiralia</taxon>
        <taxon>Lophotrochozoa</taxon>
        <taxon>Mollusca</taxon>
        <taxon>Bivalvia</taxon>
        <taxon>Autobranchia</taxon>
        <taxon>Heteroconchia</taxon>
        <taxon>Euheterodonta</taxon>
        <taxon>Imparidentia</taxon>
        <taxon>Neoheterodontei</taxon>
        <taxon>Myida</taxon>
        <taxon>Dreissenoidea</taxon>
        <taxon>Dreissenidae</taxon>
        <taxon>Dreissena</taxon>
    </lineage>
</organism>
<evidence type="ECO:0000313" key="3">
    <source>
        <dbReference type="Proteomes" id="UP000828390"/>
    </source>
</evidence>
<feature type="region of interest" description="Disordered" evidence="1">
    <location>
        <begin position="48"/>
        <end position="97"/>
    </location>
</feature>
<dbReference type="Proteomes" id="UP000828390">
    <property type="component" value="Unassembled WGS sequence"/>
</dbReference>
<sequence length="117" mass="13525">MSAILRSVQSFPWKDNAKDTQDNHTSISIGGRPISYLRFADGIDLMGGTSSELHTKPTDSMKEHEHTRWRSAEVEDHDEQHEQHQCKHHHERQKAGRDDHFKVLFKGVGNPVQIWCQ</sequence>
<gene>
    <name evidence="2" type="ORF">DPMN_176847</name>
</gene>
<reference evidence="2" key="2">
    <citation type="submission" date="2020-11" db="EMBL/GenBank/DDBJ databases">
        <authorList>
            <person name="McCartney M.A."/>
            <person name="Auch B."/>
            <person name="Kono T."/>
            <person name="Mallez S."/>
            <person name="Becker A."/>
            <person name="Gohl D.M."/>
            <person name="Silverstein K.A.T."/>
            <person name="Koren S."/>
            <person name="Bechman K.B."/>
            <person name="Herman A."/>
            <person name="Abrahante J.E."/>
            <person name="Garbe J."/>
        </authorList>
    </citation>
    <scope>NUCLEOTIDE SEQUENCE</scope>
    <source>
        <strain evidence="2">Duluth1</strain>
        <tissue evidence="2">Whole animal</tissue>
    </source>
</reference>
<proteinExistence type="predicted"/>